<keyword evidence="1" id="KW-0479">Metal-binding</keyword>
<feature type="domain" description="C2H2-type" evidence="7">
    <location>
        <begin position="119"/>
        <end position="146"/>
    </location>
</feature>
<keyword evidence="9" id="KW-1185">Reference proteome</keyword>
<feature type="domain" description="C2H2-type" evidence="7">
    <location>
        <begin position="175"/>
        <end position="202"/>
    </location>
</feature>
<dbReference type="FunFam" id="3.30.160.60:FF:001155">
    <property type="entry name" value="Zinc finger 30C"/>
    <property type="match status" value="1"/>
</dbReference>
<evidence type="ECO:0000256" key="1">
    <source>
        <dbReference type="ARBA" id="ARBA00022723"/>
    </source>
</evidence>
<evidence type="ECO:0000256" key="4">
    <source>
        <dbReference type="ARBA" id="ARBA00022833"/>
    </source>
</evidence>
<dbReference type="GeneTree" id="ENSGT01150000286918"/>
<dbReference type="Proteomes" id="UP000694557">
    <property type="component" value="Unassembled WGS sequence"/>
</dbReference>
<dbReference type="FunFam" id="3.30.160.60:FF:000557">
    <property type="entry name" value="zinc finger and SCAN domain-containing protein 29"/>
    <property type="match status" value="1"/>
</dbReference>
<sequence length="282" mass="31983">MMDGENKPCLPLSFTAPKSEGPDCNSKVQSEQQAPEMASVKQEDCSQTLGLNVNIKEEVKEEEIETFVYHGPAGEFKEETEEHQVLLLKGEGPDYAELKVEVETSRAQHRVESKAKESNHCPHCEKSFPFPSYLERHLRKHTGEKPYCCSVCGKCFRTSTHLTTHRGVHTGERPYSCSDCGKCFSLISNFKQHQRTHSGEKPYSCSDCGDSFSQHGNMRRHQKRHTGEKPYSCSDCGKSFITTSELISHQRVHTGEKPFHCSVCGQNYFSLSNLIRHQRIHT</sequence>
<feature type="domain" description="C2H2-type" evidence="7">
    <location>
        <begin position="259"/>
        <end position="282"/>
    </location>
</feature>
<dbReference type="PANTHER" id="PTHR14196">
    <property type="entry name" value="ODD-SKIPPED - RELATED"/>
    <property type="match status" value="1"/>
</dbReference>
<feature type="region of interest" description="Disordered" evidence="6">
    <location>
        <begin position="1"/>
        <end position="43"/>
    </location>
</feature>
<evidence type="ECO:0000256" key="6">
    <source>
        <dbReference type="SAM" id="MobiDB-lite"/>
    </source>
</evidence>
<dbReference type="SUPFAM" id="SSF57667">
    <property type="entry name" value="beta-beta-alpha zinc fingers"/>
    <property type="match status" value="3"/>
</dbReference>
<dbReference type="KEGG" id="oki:116353335"/>
<dbReference type="GO" id="GO:0005634">
    <property type="term" value="C:nucleus"/>
    <property type="evidence" value="ECO:0007669"/>
    <property type="project" value="TreeGrafter"/>
</dbReference>
<dbReference type="PANTHER" id="PTHR14196:SF12">
    <property type="entry name" value="ZINC FINGER PROTEIN 208-LIKE"/>
    <property type="match status" value="1"/>
</dbReference>
<dbReference type="FunFam" id="3.30.160.60:FF:000358">
    <property type="entry name" value="zinc finger protein 24"/>
    <property type="match status" value="2"/>
</dbReference>
<dbReference type="GO" id="GO:0000977">
    <property type="term" value="F:RNA polymerase II transcription regulatory region sequence-specific DNA binding"/>
    <property type="evidence" value="ECO:0007669"/>
    <property type="project" value="TreeGrafter"/>
</dbReference>
<evidence type="ECO:0000313" key="9">
    <source>
        <dbReference type="Proteomes" id="UP000694557"/>
    </source>
</evidence>
<name>A0A8C7DG39_ONCKI</name>
<dbReference type="AlphaFoldDB" id="A0A8C7DG39"/>
<accession>A0A8C7DG39</accession>
<proteinExistence type="predicted"/>
<dbReference type="SMART" id="SM00355">
    <property type="entry name" value="ZnF_C2H2"/>
    <property type="match status" value="6"/>
</dbReference>
<organism evidence="8 9">
    <name type="scientific">Oncorhynchus kisutch</name>
    <name type="common">Coho salmon</name>
    <name type="synonym">Salmo kisutch</name>
    <dbReference type="NCBI Taxonomy" id="8019"/>
    <lineage>
        <taxon>Eukaryota</taxon>
        <taxon>Metazoa</taxon>
        <taxon>Chordata</taxon>
        <taxon>Craniata</taxon>
        <taxon>Vertebrata</taxon>
        <taxon>Euteleostomi</taxon>
        <taxon>Actinopterygii</taxon>
        <taxon>Neopterygii</taxon>
        <taxon>Teleostei</taxon>
        <taxon>Protacanthopterygii</taxon>
        <taxon>Salmoniformes</taxon>
        <taxon>Salmonidae</taxon>
        <taxon>Salmoninae</taxon>
        <taxon>Oncorhynchus</taxon>
    </lineage>
</organism>
<dbReference type="Gene3D" id="3.30.160.60">
    <property type="entry name" value="Classic Zinc Finger"/>
    <property type="match status" value="6"/>
</dbReference>
<dbReference type="InterPro" id="IPR050717">
    <property type="entry name" value="C2H2-ZF_Transcription_Reg"/>
</dbReference>
<dbReference type="GO" id="GO:0008270">
    <property type="term" value="F:zinc ion binding"/>
    <property type="evidence" value="ECO:0007669"/>
    <property type="project" value="UniProtKB-KW"/>
</dbReference>
<keyword evidence="2" id="KW-0677">Repeat</keyword>
<dbReference type="InterPro" id="IPR013087">
    <property type="entry name" value="Znf_C2H2_type"/>
</dbReference>
<evidence type="ECO:0000256" key="3">
    <source>
        <dbReference type="ARBA" id="ARBA00022771"/>
    </source>
</evidence>
<gene>
    <name evidence="8" type="primary">LOC116353335</name>
</gene>
<protein>
    <submittedName>
        <fullName evidence="8">Gastrula zinc finger protein XlCGF42.1-like</fullName>
    </submittedName>
</protein>
<dbReference type="PROSITE" id="PS50157">
    <property type="entry name" value="ZINC_FINGER_C2H2_2"/>
    <property type="match status" value="6"/>
</dbReference>
<evidence type="ECO:0000256" key="2">
    <source>
        <dbReference type="ARBA" id="ARBA00022737"/>
    </source>
</evidence>
<dbReference type="FunFam" id="3.30.160.60:FF:002343">
    <property type="entry name" value="Zinc finger protein 33A"/>
    <property type="match status" value="1"/>
</dbReference>
<feature type="domain" description="C2H2-type" evidence="7">
    <location>
        <begin position="231"/>
        <end position="258"/>
    </location>
</feature>
<feature type="domain" description="C2H2-type" evidence="7">
    <location>
        <begin position="147"/>
        <end position="174"/>
    </location>
</feature>
<evidence type="ECO:0000259" key="7">
    <source>
        <dbReference type="PROSITE" id="PS50157"/>
    </source>
</evidence>
<evidence type="ECO:0000256" key="5">
    <source>
        <dbReference type="PROSITE-ProRule" id="PRU00042"/>
    </source>
</evidence>
<evidence type="ECO:0000313" key="8">
    <source>
        <dbReference type="Ensembl" id="ENSOKIP00005020831.1"/>
    </source>
</evidence>
<dbReference type="GeneID" id="116353335"/>
<dbReference type="Ensembl" id="ENSOKIT00005022168.1">
    <property type="protein sequence ID" value="ENSOKIP00005020831.1"/>
    <property type="gene ID" value="ENSOKIG00005009199.1"/>
</dbReference>
<dbReference type="PROSITE" id="PS00028">
    <property type="entry name" value="ZINC_FINGER_C2H2_1"/>
    <property type="match status" value="6"/>
</dbReference>
<keyword evidence="4" id="KW-0862">Zinc</keyword>
<dbReference type="GO" id="GO:0000981">
    <property type="term" value="F:DNA-binding transcription factor activity, RNA polymerase II-specific"/>
    <property type="evidence" value="ECO:0007669"/>
    <property type="project" value="TreeGrafter"/>
</dbReference>
<dbReference type="RefSeq" id="XP_031643621.1">
    <property type="nucleotide sequence ID" value="XM_031787761.1"/>
</dbReference>
<dbReference type="Pfam" id="PF00096">
    <property type="entry name" value="zf-C2H2"/>
    <property type="match status" value="6"/>
</dbReference>
<feature type="domain" description="C2H2-type" evidence="7">
    <location>
        <begin position="203"/>
        <end position="230"/>
    </location>
</feature>
<reference evidence="8" key="1">
    <citation type="submission" date="2025-08" db="UniProtKB">
        <authorList>
            <consortium name="Ensembl"/>
        </authorList>
    </citation>
    <scope>IDENTIFICATION</scope>
</reference>
<reference evidence="8" key="2">
    <citation type="submission" date="2025-09" db="UniProtKB">
        <authorList>
            <consortium name="Ensembl"/>
        </authorList>
    </citation>
    <scope>IDENTIFICATION</scope>
</reference>
<dbReference type="InterPro" id="IPR036236">
    <property type="entry name" value="Znf_C2H2_sf"/>
</dbReference>
<keyword evidence="3 5" id="KW-0863">Zinc-finger</keyword>